<organism evidence="2 3">
    <name type="scientific">Phanerochaete sordida</name>
    <dbReference type="NCBI Taxonomy" id="48140"/>
    <lineage>
        <taxon>Eukaryota</taxon>
        <taxon>Fungi</taxon>
        <taxon>Dikarya</taxon>
        <taxon>Basidiomycota</taxon>
        <taxon>Agaricomycotina</taxon>
        <taxon>Agaricomycetes</taxon>
        <taxon>Polyporales</taxon>
        <taxon>Phanerochaetaceae</taxon>
        <taxon>Phanerochaete</taxon>
    </lineage>
</organism>
<dbReference type="OrthoDB" id="10528812at2759"/>
<evidence type="ECO:0000313" key="2">
    <source>
        <dbReference type="EMBL" id="GJE94977.1"/>
    </source>
</evidence>
<dbReference type="Proteomes" id="UP000703269">
    <property type="component" value="Unassembled WGS sequence"/>
</dbReference>
<evidence type="ECO:0000256" key="1">
    <source>
        <dbReference type="SAM" id="SignalP"/>
    </source>
</evidence>
<dbReference type="AlphaFoldDB" id="A0A9P3LIA7"/>
<feature type="signal peptide" evidence="1">
    <location>
        <begin position="1"/>
        <end position="17"/>
    </location>
</feature>
<evidence type="ECO:0008006" key="4">
    <source>
        <dbReference type="Google" id="ProtNLM"/>
    </source>
</evidence>
<accession>A0A9P3LIA7</accession>
<name>A0A9P3LIA7_9APHY</name>
<feature type="chain" id="PRO_5040256315" description="Hydrophobin" evidence="1">
    <location>
        <begin position="18"/>
        <end position="108"/>
    </location>
</feature>
<reference evidence="2 3" key="1">
    <citation type="submission" date="2021-08" db="EMBL/GenBank/DDBJ databases">
        <title>Draft Genome Sequence of Phanerochaete sordida strain YK-624.</title>
        <authorList>
            <person name="Mori T."/>
            <person name="Dohra H."/>
            <person name="Suzuki T."/>
            <person name="Kawagishi H."/>
            <person name="Hirai H."/>
        </authorList>
    </citation>
    <scope>NUCLEOTIDE SEQUENCE [LARGE SCALE GENOMIC DNA]</scope>
    <source>
        <strain evidence="2 3">YK-624</strain>
    </source>
</reference>
<evidence type="ECO:0000313" key="3">
    <source>
        <dbReference type="Proteomes" id="UP000703269"/>
    </source>
</evidence>
<sequence>MKLATLTVLVVLPTALGVQFSPSAASPLTETLAVPAHIPCCEDLPTLTSLGLLSQSVLRRSKQGPRSRLSDGPRLFCVIEEGWLRRIMGYGAKTRRCCMVDGCWPRDG</sequence>
<proteinExistence type="predicted"/>
<comment type="caution">
    <text evidence="2">The sequence shown here is derived from an EMBL/GenBank/DDBJ whole genome shotgun (WGS) entry which is preliminary data.</text>
</comment>
<gene>
    <name evidence="2" type="ORF">PsYK624_111540</name>
</gene>
<keyword evidence="1" id="KW-0732">Signal</keyword>
<keyword evidence="3" id="KW-1185">Reference proteome</keyword>
<protein>
    <recommendedName>
        <fullName evidence="4">Hydrophobin</fullName>
    </recommendedName>
</protein>
<dbReference type="EMBL" id="BPQB01000044">
    <property type="protein sequence ID" value="GJE94977.1"/>
    <property type="molecule type" value="Genomic_DNA"/>
</dbReference>